<dbReference type="AlphaFoldDB" id="A0A438HUG9"/>
<dbReference type="Proteomes" id="UP000288805">
    <property type="component" value="Unassembled WGS sequence"/>
</dbReference>
<dbReference type="EMBL" id="QGNW01000177">
    <property type="protein sequence ID" value="RVW88078.1"/>
    <property type="molecule type" value="Genomic_DNA"/>
</dbReference>
<gene>
    <name evidence="2" type="ORF">CK203_044411</name>
</gene>
<evidence type="ECO:0000256" key="1">
    <source>
        <dbReference type="SAM" id="SignalP"/>
    </source>
</evidence>
<evidence type="ECO:0000313" key="3">
    <source>
        <dbReference type="Proteomes" id="UP000288805"/>
    </source>
</evidence>
<sequence>MCTLFLLILWLSAPMTTSRPIKPRKLDVGMSGCSLPGPVCEDPRLVGGDGITFYLNGSKDQDFCLVFNANLLRINAHFMGTRNPNLTRDFTGFKEMVVAYPHHGFDNWMLVSYFYEGMSPPMKQLLETMCGGDFMNKNPNKAFQFFDYVVEVSRSWEEPIVKEPRRDRTMNKTKASRVYALPESLDIQAKITTIIRRLDDLEAKKVQRVWIANEETLQPCFICKSMEHNVHSCLSLSVVQDMFSKQANTIRTYKQLMNSLSYSSTYNLGWKNNSNMSWEGNNNDQFQHQGN</sequence>
<reference evidence="2 3" key="1">
    <citation type="journal article" date="2018" name="PLoS Genet.">
        <title>Population sequencing reveals clonal diversity and ancestral inbreeding in the grapevine cultivar Chardonnay.</title>
        <authorList>
            <person name="Roach M.J."/>
            <person name="Johnson D.L."/>
            <person name="Bohlmann J."/>
            <person name="van Vuuren H.J."/>
            <person name="Jones S.J."/>
            <person name="Pretorius I.S."/>
            <person name="Schmidt S.A."/>
            <person name="Borneman A.R."/>
        </authorList>
    </citation>
    <scope>NUCLEOTIDE SEQUENCE [LARGE SCALE GENOMIC DNA]</scope>
    <source>
        <strain evidence="3">cv. Chardonnay</strain>
        <tissue evidence="2">Leaf</tissue>
    </source>
</reference>
<evidence type="ECO:0000313" key="2">
    <source>
        <dbReference type="EMBL" id="RVW88078.1"/>
    </source>
</evidence>
<keyword evidence="1" id="KW-0732">Signal</keyword>
<comment type="caution">
    <text evidence="2">The sequence shown here is derived from an EMBL/GenBank/DDBJ whole genome shotgun (WGS) entry which is preliminary data.</text>
</comment>
<name>A0A438HUG9_VITVI</name>
<feature type="chain" id="PRO_5019115703" evidence="1">
    <location>
        <begin position="19"/>
        <end position="291"/>
    </location>
</feature>
<protein>
    <submittedName>
        <fullName evidence="2">Uncharacterized protein</fullName>
    </submittedName>
</protein>
<feature type="signal peptide" evidence="1">
    <location>
        <begin position="1"/>
        <end position="18"/>
    </location>
</feature>
<organism evidence="2 3">
    <name type="scientific">Vitis vinifera</name>
    <name type="common">Grape</name>
    <dbReference type="NCBI Taxonomy" id="29760"/>
    <lineage>
        <taxon>Eukaryota</taxon>
        <taxon>Viridiplantae</taxon>
        <taxon>Streptophyta</taxon>
        <taxon>Embryophyta</taxon>
        <taxon>Tracheophyta</taxon>
        <taxon>Spermatophyta</taxon>
        <taxon>Magnoliopsida</taxon>
        <taxon>eudicotyledons</taxon>
        <taxon>Gunneridae</taxon>
        <taxon>Pentapetalae</taxon>
        <taxon>rosids</taxon>
        <taxon>Vitales</taxon>
        <taxon>Vitaceae</taxon>
        <taxon>Viteae</taxon>
        <taxon>Vitis</taxon>
    </lineage>
</organism>
<proteinExistence type="predicted"/>
<dbReference type="PANTHER" id="PTHR31656">
    <property type="entry name" value="ROOT CAP DOMAIN-CONTAINING PROTEIN"/>
    <property type="match status" value="1"/>
</dbReference>
<accession>A0A438HUG9</accession>